<evidence type="ECO:0000256" key="5">
    <source>
        <dbReference type="SAM" id="MobiDB-lite"/>
    </source>
</evidence>
<dbReference type="InterPro" id="IPR002110">
    <property type="entry name" value="Ankyrin_rpt"/>
</dbReference>
<feature type="compositionally biased region" description="Acidic residues" evidence="5">
    <location>
        <begin position="879"/>
        <end position="891"/>
    </location>
</feature>
<dbReference type="InterPro" id="IPR051070">
    <property type="entry name" value="NF-kappa-B_inhibitor"/>
</dbReference>
<dbReference type="EMBL" id="CP059252">
    <property type="protein sequence ID" value="QLL34165.1"/>
    <property type="molecule type" value="Genomic_DNA"/>
</dbReference>
<reference evidence="8 9" key="1">
    <citation type="submission" date="2020-06" db="EMBL/GenBank/DDBJ databases">
        <title>The yeast mating-type switching endonuclease HO is a domesticated member of an unorthodox homing genetic element family.</title>
        <authorList>
            <person name="Coughlan A.Y."/>
            <person name="Lombardi L."/>
            <person name="Braun-Galleani S."/>
            <person name="Martos A.R."/>
            <person name="Galeote V."/>
            <person name="Bigey F."/>
            <person name="Dequin S."/>
            <person name="Byrne K.P."/>
            <person name="Wolfe K.H."/>
        </authorList>
    </citation>
    <scope>NUCLEOTIDE SEQUENCE [LARGE SCALE GENOMIC DNA]</scope>
    <source>
        <strain evidence="8 9">CBS764</strain>
    </source>
</reference>
<dbReference type="GeneID" id="59327406"/>
<evidence type="ECO:0000256" key="2">
    <source>
        <dbReference type="ARBA" id="ARBA00022737"/>
    </source>
</evidence>
<dbReference type="GO" id="GO:0005634">
    <property type="term" value="C:nucleus"/>
    <property type="evidence" value="ECO:0007669"/>
    <property type="project" value="UniProtKB-ARBA"/>
</dbReference>
<dbReference type="GO" id="GO:0045944">
    <property type="term" value="P:positive regulation of transcription by RNA polymerase II"/>
    <property type="evidence" value="ECO:0007669"/>
    <property type="project" value="UniProtKB-ARBA"/>
</dbReference>
<keyword evidence="6" id="KW-1133">Transmembrane helix</keyword>
<evidence type="ECO:0000256" key="6">
    <source>
        <dbReference type="SAM" id="Phobius"/>
    </source>
</evidence>
<feature type="repeat" description="ANK" evidence="4">
    <location>
        <begin position="728"/>
        <end position="760"/>
    </location>
</feature>
<dbReference type="KEGG" id="tgb:HG536_0G00220"/>
<feature type="domain" description="IPT/TIG" evidence="7">
    <location>
        <begin position="547"/>
        <end position="636"/>
    </location>
</feature>
<keyword evidence="1" id="KW-0597">Phosphoprotein</keyword>
<name>A0A7G3ZKX9_9SACH</name>
<evidence type="ECO:0000256" key="4">
    <source>
        <dbReference type="PROSITE-ProRule" id="PRU00023"/>
    </source>
</evidence>
<sequence length="1085" mass="120225">MITQLRREQVYHDGGREESATGNCNEEVDMLESDMLNDFLFRSAEGRGNVDGSEKGLGSGRNEDEDAIFDAFINTDSLDGGAGVANGLVLNPRFNAGGDVFQQPAFSMTSAQLDCRLVGNDGIVSDPNSRSPTPISDSAGYHRQCQETVEKSLVFGRTEPLQTSPVDPTEYVNLDETSLPYKLSVYGLPEVSRVENQIKLTLKIDPSMRPCMVHLPSDCIARQKFYLEKDVKQYPQEFQDQLIYVEAFLLCATSNKTTFVCARCVKREHRRASRRKSGLSDNVLWCNNNNRRAIIFNNKQIFVTKEADRDRSSTEFDLTARIVCYCRHHKSPEGFKILFILKNSTGQVLAKNVTSSIVIMDKKPSNATTESPIIAQCNSNTDSGLDTAGEVFSNANSSDRPATTSASDNGNQEIQFNSGKYFAMTDISPLKMEADLNMRLALPNGPMLSPTSMSEEGSEAQASAVESRRLSHPIGSVSTPAAVARTENYQRKRPRNEGVPDNSLMSRRTWSNSSLSKSVSSSQVISQPSSQVLRTMPDFLSTPNPGQPSIQRVIPAQGPINGGIEITLLGTKFKDGLLVKFGENIALSTQCWSKTTMVTYLPPASCAGQVFVTVIDPDDNNLVETHPSNKAVFTYVDDTDRQLIELALQIVGLKMNGKLEDARNIAKRIVGNDAGSNSLSPSNISPGNNSATNQSSTHKNIGYSDELLLVKVVKSLHVNSNLSMCDNLGRTLLHLASLKGYSSLCSTLIKNGARVNDKDLYGFTPLHFSCVSGDLRVIRLLAECKADPSIKACNSVTAKQLFIANHKSKIGLNHYFKEVTDLLDDLEATNIFRSNSRKMSDSSFHSSVFENESLCSLDNINAGIKTSGISRDEDRSDYNESDFEEDGDESLLTGDEAEEAADPNVGDNENKKIVKKGRKNGMDKSLLNRMLHYLNDELPKYEDLFPGSHETGEDKIEPAIVETQGSELQAEAASTTEDFQTSSEDEEDALQQGFNGFFQQRQNFQNDKMLLFFWLPLTIVLLTWYVFYRFGQEDDIVHYFTRMVSEYLRMVLAKILLGNERMKTAFKEQLTMIQNTGILNDFIVT</sequence>
<dbReference type="Proteomes" id="UP000515788">
    <property type="component" value="Chromosome 7"/>
</dbReference>
<gene>
    <name evidence="8" type="ORF">HG536_0G00220</name>
</gene>
<evidence type="ECO:0000256" key="1">
    <source>
        <dbReference type="ARBA" id="ARBA00022553"/>
    </source>
</evidence>
<dbReference type="Pfam" id="PF12796">
    <property type="entry name" value="Ank_2"/>
    <property type="match status" value="1"/>
</dbReference>
<dbReference type="Gene3D" id="2.60.40.10">
    <property type="entry name" value="Immunoglobulins"/>
    <property type="match status" value="1"/>
</dbReference>
<keyword evidence="6" id="KW-0472">Membrane</keyword>
<dbReference type="GO" id="GO:2001280">
    <property type="term" value="P:positive regulation of unsaturated fatty acid biosynthetic process"/>
    <property type="evidence" value="ECO:0007669"/>
    <property type="project" value="UniProtKB-ARBA"/>
</dbReference>
<dbReference type="SMART" id="SM00429">
    <property type="entry name" value="IPT"/>
    <property type="match status" value="1"/>
</dbReference>
<dbReference type="PANTHER" id="PTHR46680">
    <property type="entry name" value="NF-KAPPA-B INHIBITOR ALPHA"/>
    <property type="match status" value="1"/>
</dbReference>
<dbReference type="InterPro" id="IPR036770">
    <property type="entry name" value="Ankyrin_rpt-contain_sf"/>
</dbReference>
<dbReference type="PANTHER" id="PTHR46680:SF3">
    <property type="entry name" value="NF-KAPPA-B INHIBITOR CACTUS"/>
    <property type="match status" value="1"/>
</dbReference>
<dbReference type="FunFam" id="2.60.40.10:FF:001880">
    <property type="entry name" value="Mga2p"/>
    <property type="match status" value="1"/>
</dbReference>
<organism evidence="8 9">
    <name type="scientific">Torulaspora globosa</name>
    <dbReference type="NCBI Taxonomy" id="48254"/>
    <lineage>
        <taxon>Eukaryota</taxon>
        <taxon>Fungi</taxon>
        <taxon>Dikarya</taxon>
        <taxon>Ascomycota</taxon>
        <taxon>Saccharomycotina</taxon>
        <taxon>Saccharomycetes</taxon>
        <taxon>Saccharomycetales</taxon>
        <taxon>Saccharomycetaceae</taxon>
        <taxon>Torulaspora</taxon>
    </lineage>
</organism>
<dbReference type="PROSITE" id="PS50297">
    <property type="entry name" value="ANK_REP_REGION"/>
    <property type="match status" value="2"/>
</dbReference>
<feature type="compositionally biased region" description="Basic and acidic residues" evidence="5">
    <location>
        <begin position="1"/>
        <end position="19"/>
    </location>
</feature>
<keyword evidence="6" id="KW-0812">Transmembrane</keyword>
<evidence type="ECO:0000259" key="7">
    <source>
        <dbReference type="SMART" id="SM00429"/>
    </source>
</evidence>
<dbReference type="SUPFAM" id="SSF48403">
    <property type="entry name" value="Ankyrin repeat"/>
    <property type="match status" value="1"/>
</dbReference>
<dbReference type="PROSITE" id="PS50088">
    <property type="entry name" value="ANK_REPEAT"/>
    <property type="match status" value="2"/>
</dbReference>
<feature type="compositionally biased region" description="Polar residues" evidence="5">
    <location>
        <begin position="393"/>
        <end position="412"/>
    </location>
</feature>
<dbReference type="CDD" id="cd00102">
    <property type="entry name" value="IPT"/>
    <property type="match status" value="1"/>
</dbReference>
<dbReference type="InterPro" id="IPR013783">
    <property type="entry name" value="Ig-like_fold"/>
</dbReference>
<dbReference type="Gene3D" id="1.25.40.20">
    <property type="entry name" value="Ankyrin repeat-containing domain"/>
    <property type="match status" value="1"/>
</dbReference>
<feature type="repeat" description="ANK" evidence="4">
    <location>
        <begin position="761"/>
        <end position="793"/>
    </location>
</feature>
<dbReference type="GO" id="GO:0005789">
    <property type="term" value="C:endoplasmic reticulum membrane"/>
    <property type="evidence" value="ECO:0007669"/>
    <property type="project" value="UniProtKB-ARBA"/>
</dbReference>
<feature type="region of interest" description="Disordered" evidence="5">
    <location>
        <begin position="868"/>
        <end position="891"/>
    </location>
</feature>
<dbReference type="GO" id="GO:0030466">
    <property type="term" value="P:silent mating-type cassette heterochromatin formation"/>
    <property type="evidence" value="ECO:0007669"/>
    <property type="project" value="UniProtKB-ARBA"/>
</dbReference>
<dbReference type="InterPro" id="IPR002909">
    <property type="entry name" value="IPT_dom"/>
</dbReference>
<dbReference type="InterPro" id="IPR014756">
    <property type="entry name" value="Ig_E-set"/>
</dbReference>
<accession>A0A7G3ZKX9</accession>
<keyword evidence="9" id="KW-1185">Reference proteome</keyword>
<keyword evidence="3 4" id="KW-0040">ANK repeat</keyword>
<dbReference type="InterPro" id="IPR057962">
    <property type="entry name" value="SPT23_MGA2_DBD"/>
</dbReference>
<dbReference type="SUPFAM" id="SSF81296">
    <property type="entry name" value="E set domains"/>
    <property type="match status" value="1"/>
</dbReference>
<proteinExistence type="predicted"/>
<feature type="transmembrane region" description="Helical" evidence="6">
    <location>
        <begin position="1009"/>
        <end position="1028"/>
    </location>
</feature>
<feature type="compositionally biased region" description="Low complexity" evidence="5">
    <location>
        <begin position="511"/>
        <end position="530"/>
    </location>
</feature>
<dbReference type="SMART" id="SM00248">
    <property type="entry name" value="ANK"/>
    <property type="match status" value="2"/>
</dbReference>
<dbReference type="OrthoDB" id="71307at2759"/>
<dbReference type="RefSeq" id="XP_037140839.1">
    <property type="nucleotide sequence ID" value="XM_037284943.1"/>
</dbReference>
<evidence type="ECO:0000256" key="3">
    <source>
        <dbReference type="ARBA" id="ARBA00023043"/>
    </source>
</evidence>
<dbReference type="GO" id="GO:0033554">
    <property type="term" value="P:cellular response to stress"/>
    <property type="evidence" value="ECO:0007669"/>
    <property type="project" value="UniProtKB-ARBA"/>
</dbReference>
<evidence type="ECO:0000313" key="8">
    <source>
        <dbReference type="EMBL" id="QLL34165.1"/>
    </source>
</evidence>
<feature type="region of interest" description="Disordered" evidence="5">
    <location>
        <begin position="445"/>
        <end position="530"/>
    </location>
</feature>
<dbReference type="Pfam" id="PF25603">
    <property type="entry name" value="SPT23_MGA2_DBD"/>
    <property type="match status" value="1"/>
</dbReference>
<protein>
    <recommendedName>
        <fullName evidence="7">IPT/TIG domain-containing protein</fullName>
    </recommendedName>
</protein>
<dbReference type="Pfam" id="PF01833">
    <property type="entry name" value="TIG"/>
    <property type="match status" value="1"/>
</dbReference>
<feature type="region of interest" description="Disordered" evidence="5">
    <location>
        <begin position="677"/>
        <end position="696"/>
    </location>
</feature>
<dbReference type="AlphaFoldDB" id="A0A7G3ZKX9"/>
<feature type="region of interest" description="Disordered" evidence="5">
    <location>
        <begin position="385"/>
        <end position="412"/>
    </location>
</feature>
<feature type="region of interest" description="Disordered" evidence="5">
    <location>
        <begin position="1"/>
        <end position="22"/>
    </location>
</feature>
<keyword evidence="2" id="KW-0677">Repeat</keyword>
<evidence type="ECO:0000313" key="9">
    <source>
        <dbReference type="Proteomes" id="UP000515788"/>
    </source>
</evidence>